<dbReference type="FunFam" id="4.10.70.10:FF:000005">
    <property type="entry name" value="Zinc metalloproteinase/disintegrin"/>
    <property type="match status" value="1"/>
</dbReference>
<comment type="caution">
    <text evidence="5">Lacks conserved residue(s) required for the propagation of feature annotation.</text>
</comment>
<evidence type="ECO:0000256" key="1">
    <source>
        <dbReference type="ARBA" id="ARBA00004613"/>
    </source>
</evidence>
<dbReference type="SUPFAM" id="SSF57552">
    <property type="entry name" value="Blood coagulation inhibitor (disintegrin)"/>
    <property type="match status" value="1"/>
</dbReference>
<dbReference type="PANTHER" id="PTHR11905:SF32">
    <property type="entry name" value="DISINTEGRIN AND METALLOPROTEINASE DOMAIN-CONTAINING PROTEIN 28"/>
    <property type="match status" value="1"/>
</dbReference>
<dbReference type="GO" id="GO:0005576">
    <property type="term" value="C:extracellular region"/>
    <property type="evidence" value="ECO:0007669"/>
    <property type="project" value="UniProtKB-SubCell"/>
</dbReference>
<feature type="domain" description="Disintegrin" evidence="7">
    <location>
        <begin position="51"/>
        <end position="111"/>
    </location>
</feature>
<dbReference type="Pfam" id="PF00200">
    <property type="entry name" value="Disintegrin"/>
    <property type="match status" value="1"/>
</dbReference>
<evidence type="ECO:0000256" key="6">
    <source>
        <dbReference type="SAM" id="SignalP"/>
    </source>
</evidence>
<dbReference type="EMBL" id="GDAZ01000024">
    <property type="protein sequence ID" value="JAS04529.1"/>
    <property type="molecule type" value="Transcribed_RNA"/>
</dbReference>
<dbReference type="GO" id="GO:0005886">
    <property type="term" value="C:plasma membrane"/>
    <property type="evidence" value="ECO:0007669"/>
    <property type="project" value="TreeGrafter"/>
</dbReference>
<dbReference type="InterPro" id="IPR036436">
    <property type="entry name" value="Disintegrin_dom_sf"/>
</dbReference>
<evidence type="ECO:0000256" key="3">
    <source>
        <dbReference type="ARBA" id="ARBA00022656"/>
    </source>
</evidence>
<dbReference type="PANTHER" id="PTHR11905">
    <property type="entry name" value="ADAM A DISINTEGRIN AND METALLOPROTEASE DOMAIN"/>
    <property type="match status" value="1"/>
</dbReference>
<sequence>MIQVLLVTICLAVFPYQGSSIILDSGNVNDYEVVYPRKITPLPKGAVQPKNPCCDAATCKLTPGSQCAEGLCCDQCKFMKEGTVCHRAKGDDLDDYCNGISAGCPRNPFHA</sequence>
<dbReference type="GO" id="GO:0090729">
    <property type="term" value="F:toxin activity"/>
    <property type="evidence" value="ECO:0007669"/>
    <property type="project" value="UniProtKB-KW"/>
</dbReference>
<evidence type="ECO:0000259" key="7">
    <source>
        <dbReference type="PROSITE" id="PS50214"/>
    </source>
</evidence>
<evidence type="ECO:0000256" key="5">
    <source>
        <dbReference type="PROSITE-ProRule" id="PRU00068"/>
    </source>
</evidence>
<reference evidence="8" key="1">
    <citation type="journal article" date="2015" name="G3 (Bethesda)">
        <title>Post-transcriptional mechanisms contribute little to phenotypic variation in snake venoms.</title>
        <authorList>
            <person name="Rokyta D.R."/>
            <person name="Margres M.J."/>
            <person name="Calvin K."/>
        </authorList>
    </citation>
    <scope>NUCLEOTIDE SEQUENCE</scope>
    <source>
        <strain evidence="8">KW1750</strain>
        <tissue evidence="8">Venom gland</tissue>
    </source>
</reference>
<organism evidence="8">
    <name type="scientific">Agkistrodon piscivorus</name>
    <name type="common">cottonmouth</name>
    <dbReference type="NCBI Taxonomy" id="8715"/>
    <lineage>
        <taxon>Eukaryota</taxon>
        <taxon>Metazoa</taxon>
        <taxon>Chordata</taxon>
        <taxon>Craniata</taxon>
        <taxon>Vertebrata</taxon>
        <taxon>Euteleostomi</taxon>
        <taxon>Lepidosauria</taxon>
        <taxon>Squamata</taxon>
        <taxon>Bifurcata</taxon>
        <taxon>Unidentata</taxon>
        <taxon>Episquamata</taxon>
        <taxon>Toxicofera</taxon>
        <taxon>Serpentes</taxon>
        <taxon>Colubroidea</taxon>
        <taxon>Viperidae</taxon>
        <taxon>Crotalinae</taxon>
        <taxon>Agkistrodon</taxon>
    </lineage>
</organism>
<evidence type="ECO:0000256" key="2">
    <source>
        <dbReference type="ARBA" id="ARBA00022525"/>
    </source>
</evidence>
<keyword evidence="8" id="KW-0401">Integrin</keyword>
<accession>A0A194AML4</accession>
<keyword evidence="4" id="KW-1015">Disulfide bond</keyword>
<keyword evidence="2" id="KW-0964">Secreted</keyword>
<dbReference type="AlphaFoldDB" id="A0A194AML4"/>
<keyword evidence="6" id="KW-0732">Signal</keyword>
<dbReference type="Gene3D" id="4.10.70.10">
    <property type="entry name" value="Disintegrin domain"/>
    <property type="match status" value="1"/>
</dbReference>
<dbReference type="PROSITE" id="PS50214">
    <property type="entry name" value="DISINTEGRIN_2"/>
    <property type="match status" value="1"/>
</dbReference>
<feature type="chain" id="PRO_5008262519" evidence="6">
    <location>
        <begin position="21"/>
        <end position="111"/>
    </location>
</feature>
<comment type="subcellular location">
    <subcellularLocation>
        <location evidence="1">Secreted</location>
    </subcellularLocation>
</comment>
<evidence type="ECO:0000256" key="4">
    <source>
        <dbReference type="ARBA" id="ARBA00023157"/>
    </source>
</evidence>
<protein>
    <submittedName>
        <fullName evidence="8">Disintegrin 1</fullName>
    </submittedName>
</protein>
<proteinExistence type="predicted"/>
<keyword evidence="3" id="KW-0800">Toxin</keyword>
<dbReference type="SMART" id="SM00050">
    <property type="entry name" value="DISIN"/>
    <property type="match status" value="1"/>
</dbReference>
<evidence type="ECO:0000313" key="8">
    <source>
        <dbReference type="EMBL" id="JAS04529.1"/>
    </source>
</evidence>
<dbReference type="PRINTS" id="PR00289">
    <property type="entry name" value="DISINTEGRIN"/>
</dbReference>
<dbReference type="InterPro" id="IPR001762">
    <property type="entry name" value="Disintegrin_dom"/>
</dbReference>
<name>A0A194AML4_9SAUR</name>
<feature type="signal peptide" evidence="6">
    <location>
        <begin position="1"/>
        <end position="20"/>
    </location>
</feature>
<dbReference type="GO" id="GO:0007229">
    <property type="term" value="P:integrin-mediated signaling pathway"/>
    <property type="evidence" value="ECO:0007669"/>
    <property type="project" value="UniProtKB-KW"/>
</dbReference>